<evidence type="ECO:0000256" key="5">
    <source>
        <dbReference type="ARBA" id="ARBA00023054"/>
    </source>
</evidence>
<feature type="compositionally biased region" description="Basic and acidic residues" evidence="10">
    <location>
        <begin position="385"/>
        <end position="401"/>
    </location>
</feature>
<comment type="function">
    <text evidence="8 9">Component of the 90S pre-ribosome involved in the maturation of rRNAs. Required for early cleavages of the pre-RNAs in the 40S ribosomal subunit maturation pathway.</text>
</comment>
<evidence type="ECO:0000256" key="3">
    <source>
        <dbReference type="ARBA" id="ARBA00022517"/>
    </source>
</evidence>
<sequence length="438" mass="49249">MRVKAKQPEYEVDIEDEEEDQEEDGDDYEDEAEDDAPKPRYAAYHGESDLDDDEEDDEDEDLDQSESEEEEDDVDREKMLRQELGSLPLSALLKAQAALDADEPSRRRKGAKGEDDSEEEEDDDGDDEEGQRVRRERREINKRADKSAPMEMSSKRAVTRKRQVIEVPKTHVRDPRFDSLSTSAFDKTIFSRSYSFVDSAQASELSALRKQYSDLRRAVAARAPSDERAAKGLYSSEAMALRTQKDRVGQQIKRLESVAAEKERRDREAEVKRNLRKVNDDRQKKGQEPVFFKRAQMKGVLLQDKFERLSSDRPGKKGKATGSNRTEASPSSASNMSVDRLRAMISSGSNTVPASRATLEDQAGDASGSSSAIKKLIVRKAKKDAKRDRKELPFLVRDRSQGGEGQSSRSADKPEGSESKKRHRGSRGHGGASKKART</sequence>
<keyword evidence="3 9" id="KW-0690">Ribosome biogenesis</keyword>
<keyword evidence="12" id="KW-1185">Reference proteome</keyword>
<feature type="region of interest" description="Disordered" evidence="10">
    <location>
        <begin position="245"/>
        <end position="438"/>
    </location>
</feature>
<feature type="region of interest" description="Disordered" evidence="10">
    <location>
        <begin position="1"/>
        <end position="82"/>
    </location>
</feature>
<feature type="region of interest" description="Disordered" evidence="10">
    <location>
        <begin position="95"/>
        <end position="170"/>
    </location>
</feature>
<name>A0A8X7T5D1_9BASI</name>
<organism evidence="11 12">
    <name type="scientific">Tilletia walkeri</name>
    <dbReference type="NCBI Taxonomy" id="117179"/>
    <lineage>
        <taxon>Eukaryota</taxon>
        <taxon>Fungi</taxon>
        <taxon>Dikarya</taxon>
        <taxon>Basidiomycota</taxon>
        <taxon>Ustilaginomycotina</taxon>
        <taxon>Exobasidiomycetes</taxon>
        <taxon>Tilletiales</taxon>
        <taxon>Tilletiaceae</taxon>
        <taxon>Tilletia</taxon>
    </lineage>
</organism>
<comment type="subcellular location">
    <subcellularLocation>
        <location evidence="1 9">Nucleus</location>
        <location evidence="1 9">Nucleolus</location>
    </subcellularLocation>
</comment>
<evidence type="ECO:0000313" key="11">
    <source>
        <dbReference type="EMBL" id="KAE8269547.1"/>
    </source>
</evidence>
<proteinExistence type="inferred from homology"/>
<accession>A0A8X7T5D1</accession>
<dbReference type="AlphaFoldDB" id="A0A8X7T5D1"/>
<feature type="compositionally biased region" description="Basic residues" evidence="10">
    <location>
        <begin position="420"/>
        <end position="438"/>
    </location>
</feature>
<dbReference type="PANTHER" id="PTHR21738">
    <property type="entry name" value="RIBOSOMAL RNA PROCESSING PROTEIN 36 HOMOLOG"/>
    <property type="match status" value="1"/>
</dbReference>
<dbReference type="Proteomes" id="UP000078113">
    <property type="component" value="Unassembled WGS sequence"/>
</dbReference>
<feature type="compositionally biased region" description="Basic and acidic residues" evidence="10">
    <location>
        <begin position="245"/>
        <end position="287"/>
    </location>
</feature>
<comment type="caution">
    <text evidence="11">The sequence shown here is derived from an EMBL/GenBank/DDBJ whole genome shotgun (WGS) entry which is preliminary data.</text>
</comment>
<reference evidence="11" key="2">
    <citation type="journal article" date="2019" name="IMA Fungus">
        <title>Genome sequencing and comparison of five Tilletia species to identify candidate genes for the detection of regulated species infecting wheat.</title>
        <authorList>
            <person name="Nguyen H.D.T."/>
            <person name="Sultana T."/>
            <person name="Kesanakurti P."/>
            <person name="Hambleton S."/>
        </authorList>
    </citation>
    <scope>NUCLEOTIDE SEQUENCE</scope>
    <source>
        <strain evidence="11">DAOMC 236422</strain>
    </source>
</reference>
<feature type="compositionally biased region" description="Basic and acidic residues" evidence="10">
    <location>
        <begin position="130"/>
        <end position="148"/>
    </location>
</feature>
<dbReference type="GO" id="GO:0030686">
    <property type="term" value="C:90S preribosome"/>
    <property type="evidence" value="ECO:0007669"/>
    <property type="project" value="TreeGrafter"/>
</dbReference>
<evidence type="ECO:0000256" key="6">
    <source>
        <dbReference type="ARBA" id="ARBA00023242"/>
    </source>
</evidence>
<dbReference type="EMBL" id="LWDG02000089">
    <property type="protein sequence ID" value="KAE8269547.1"/>
    <property type="molecule type" value="Genomic_DNA"/>
</dbReference>
<feature type="compositionally biased region" description="Basic and acidic residues" evidence="10">
    <location>
        <begin position="304"/>
        <end position="315"/>
    </location>
</feature>
<evidence type="ECO:0000256" key="1">
    <source>
        <dbReference type="ARBA" id="ARBA00004604"/>
    </source>
</evidence>
<gene>
    <name evidence="11" type="ORF">A4X09_0g2804</name>
</gene>
<dbReference type="PANTHER" id="PTHR21738:SF0">
    <property type="entry name" value="RIBOSOMAL RNA PROCESSING PROTEIN 36 HOMOLOG"/>
    <property type="match status" value="1"/>
</dbReference>
<evidence type="ECO:0000256" key="9">
    <source>
        <dbReference type="RuleBase" id="RU368027"/>
    </source>
</evidence>
<dbReference type="InterPro" id="IPR009292">
    <property type="entry name" value="RRP36"/>
</dbReference>
<feature type="compositionally biased region" description="Polar residues" evidence="10">
    <location>
        <begin position="321"/>
        <end position="337"/>
    </location>
</feature>
<evidence type="ECO:0000256" key="2">
    <source>
        <dbReference type="ARBA" id="ARBA00009418"/>
    </source>
</evidence>
<keyword evidence="7 9" id="KW-0687">Ribonucleoprotein</keyword>
<feature type="compositionally biased region" description="Basic and acidic residues" evidence="10">
    <location>
        <begin position="410"/>
        <end position="419"/>
    </location>
</feature>
<evidence type="ECO:0000256" key="4">
    <source>
        <dbReference type="ARBA" id="ARBA00022552"/>
    </source>
</evidence>
<evidence type="ECO:0000313" key="12">
    <source>
        <dbReference type="Proteomes" id="UP000078113"/>
    </source>
</evidence>
<reference evidence="11" key="1">
    <citation type="submission" date="2016-04" db="EMBL/GenBank/DDBJ databases">
        <authorList>
            <person name="Nguyen H.D."/>
            <person name="Samba Siva P."/>
            <person name="Cullis J."/>
            <person name="Levesque C.A."/>
            <person name="Hambleton S."/>
        </authorList>
    </citation>
    <scope>NUCLEOTIDE SEQUENCE</scope>
    <source>
        <strain evidence="11">DAOMC 236422</strain>
    </source>
</reference>
<dbReference type="GO" id="GO:0005730">
    <property type="term" value="C:nucleolus"/>
    <property type="evidence" value="ECO:0007669"/>
    <property type="project" value="UniProtKB-SubCell"/>
</dbReference>
<feature type="compositionally biased region" description="Acidic residues" evidence="10">
    <location>
        <begin position="10"/>
        <end position="34"/>
    </location>
</feature>
<keyword evidence="5" id="KW-0175">Coiled coil</keyword>
<dbReference type="GO" id="GO:0000462">
    <property type="term" value="P:maturation of SSU-rRNA from tricistronic rRNA transcript (SSU-rRNA, 5.8S rRNA, LSU-rRNA)"/>
    <property type="evidence" value="ECO:0007669"/>
    <property type="project" value="TreeGrafter"/>
</dbReference>
<dbReference type="Pfam" id="PF06102">
    <property type="entry name" value="RRP36"/>
    <property type="match status" value="1"/>
</dbReference>
<protein>
    <recommendedName>
        <fullName evidence="9">rRNA biogenesis protein RRP36</fullName>
    </recommendedName>
</protein>
<feature type="compositionally biased region" description="Acidic residues" evidence="10">
    <location>
        <begin position="115"/>
        <end position="129"/>
    </location>
</feature>
<comment type="subunit">
    <text evidence="9">Associates with 90S and pre-40S pre-ribosomal particles.</text>
</comment>
<comment type="similarity">
    <text evidence="2 9">Belongs to the RRP36 family.</text>
</comment>
<evidence type="ECO:0000256" key="8">
    <source>
        <dbReference type="ARBA" id="ARBA00025053"/>
    </source>
</evidence>
<feature type="compositionally biased region" description="Acidic residues" evidence="10">
    <location>
        <begin position="49"/>
        <end position="74"/>
    </location>
</feature>
<keyword evidence="4 9" id="KW-0698">rRNA processing</keyword>
<evidence type="ECO:0000256" key="7">
    <source>
        <dbReference type="ARBA" id="ARBA00023274"/>
    </source>
</evidence>
<keyword evidence="6 9" id="KW-0539">Nucleus</keyword>
<evidence type="ECO:0000256" key="10">
    <source>
        <dbReference type="SAM" id="MobiDB-lite"/>
    </source>
</evidence>